<organism evidence="1 2">
    <name type="scientific">Dendroctonus ponderosae</name>
    <name type="common">Mountain pine beetle</name>
    <dbReference type="NCBI Taxonomy" id="77166"/>
    <lineage>
        <taxon>Eukaryota</taxon>
        <taxon>Metazoa</taxon>
        <taxon>Ecdysozoa</taxon>
        <taxon>Arthropoda</taxon>
        <taxon>Hexapoda</taxon>
        <taxon>Insecta</taxon>
        <taxon>Pterygota</taxon>
        <taxon>Neoptera</taxon>
        <taxon>Endopterygota</taxon>
        <taxon>Coleoptera</taxon>
        <taxon>Polyphaga</taxon>
        <taxon>Cucujiformia</taxon>
        <taxon>Curculionidae</taxon>
        <taxon>Scolytinae</taxon>
        <taxon>Dendroctonus</taxon>
    </lineage>
</organism>
<evidence type="ECO:0000313" key="2">
    <source>
        <dbReference type="Proteomes" id="UP000019118"/>
    </source>
</evidence>
<dbReference type="Proteomes" id="UP000019118">
    <property type="component" value="Unassembled WGS sequence"/>
</dbReference>
<dbReference type="Gene3D" id="3.60.10.10">
    <property type="entry name" value="Endonuclease/exonuclease/phosphatase"/>
    <property type="match status" value="1"/>
</dbReference>
<dbReference type="InterPro" id="IPR036691">
    <property type="entry name" value="Endo/exonu/phosph_ase_sf"/>
</dbReference>
<reference evidence="1" key="2">
    <citation type="submission" date="2024-08" db="UniProtKB">
        <authorList>
            <consortium name="EnsemblMetazoa"/>
        </authorList>
    </citation>
    <scope>IDENTIFICATION</scope>
</reference>
<dbReference type="EnsemblMetazoa" id="XM_019902017.1">
    <property type="protein sequence ID" value="XP_019757576.1"/>
    <property type="gene ID" value="LOC109535972"/>
</dbReference>
<keyword evidence="2" id="KW-1185">Reference proteome</keyword>
<evidence type="ECO:0008006" key="3">
    <source>
        <dbReference type="Google" id="ProtNLM"/>
    </source>
</evidence>
<dbReference type="AlphaFoldDB" id="A0AAR5PA78"/>
<reference evidence="2" key="1">
    <citation type="journal article" date="2013" name="Genome Biol.">
        <title>Draft genome of the mountain pine beetle, Dendroctonus ponderosae Hopkins, a major forest pest.</title>
        <authorList>
            <person name="Keeling C.I."/>
            <person name="Yuen M.M."/>
            <person name="Liao N.Y."/>
            <person name="Docking T.R."/>
            <person name="Chan S.K."/>
            <person name="Taylor G.A."/>
            <person name="Palmquist D.L."/>
            <person name="Jackman S.D."/>
            <person name="Nguyen A."/>
            <person name="Li M."/>
            <person name="Henderson H."/>
            <person name="Janes J.K."/>
            <person name="Zhao Y."/>
            <person name="Pandoh P."/>
            <person name="Moore R."/>
            <person name="Sperling F.A."/>
            <person name="Huber D.P."/>
            <person name="Birol I."/>
            <person name="Jones S.J."/>
            <person name="Bohlmann J."/>
        </authorList>
    </citation>
    <scope>NUCLEOTIDE SEQUENCE</scope>
</reference>
<evidence type="ECO:0000313" key="1">
    <source>
        <dbReference type="EnsemblMetazoa" id="XP_019757576.1"/>
    </source>
</evidence>
<accession>A0AAR5PA78</accession>
<protein>
    <recommendedName>
        <fullName evidence="3">Endonuclease/exonuclease/phosphatase domain-containing protein</fullName>
    </recommendedName>
</protein>
<name>A0AAR5PA78_DENPD</name>
<proteinExistence type="predicted"/>
<dbReference type="SUPFAM" id="SSF56219">
    <property type="entry name" value="DNase I-like"/>
    <property type="match status" value="1"/>
</dbReference>
<sequence>MTSKARKRKTREWKKQPLRIACWNVKSFNNKDQEIITELNEHKIGIFTIFETWQRGKGTSRDHNYILIYNGQAKTEGARSGVGLLIHDLYEDNIETIDYINNRILIANITVGNKPLHIISVYAPDVSKPDQSMSEFYENLESQIYKIPKEETLILLGDLKARIGKQVVDDVKQAFNEEVLNQQGEMLTEFCALNELRINKTFIKHKI</sequence>